<sequence>MADLTHLDGKTLKSFAENDVTDFHTALDKIRKDDPNGLKALKSILDGRTTPGTLQQDPALAIGLMGTDDSVHGQSLVAAVKKAAGSVDAIFESQYTLFGHIKSDLLTTIEKLLSTQGKSLESIDGAALLDIFSDVDKELGPTTKTGT</sequence>
<keyword evidence="2" id="KW-1185">Reference proteome</keyword>
<evidence type="ECO:0000313" key="2">
    <source>
        <dbReference type="Proteomes" id="UP001596915"/>
    </source>
</evidence>
<protein>
    <submittedName>
        <fullName evidence="1">Type VII secretion system-associated protein</fullName>
    </submittedName>
</protein>
<reference evidence="2" key="1">
    <citation type="journal article" date="2019" name="Int. J. Syst. Evol. Microbiol.">
        <title>The Global Catalogue of Microorganisms (GCM) 10K type strain sequencing project: providing services to taxonomists for standard genome sequencing and annotation.</title>
        <authorList>
            <consortium name="The Broad Institute Genomics Platform"/>
            <consortium name="The Broad Institute Genome Sequencing Center for Infectious Disease"/>
            <person name="Wu L."/>
            <person name="Ma J."/>
        </authorList>
    </citation>
    <scope>NUCLEOTIDE SEQUENCE [LARGE SCALE GENOMIC DNA]</scope>
    <source>
        <strain evidence="2">JCM 12607</strain>
    </source>
</reference>
<dbReference type="RefSeq" id="WP_124718955.1">
    <property type="nucleotide sequence ID" value="NZ_JASKYU010000155.1"/>
</dbReference>
<evidence type="ECO:0000313" key="1">
    <source>
        <dbReference type="EMBL" id="MFD0628339.1"/>
    </source>
</evidence>
<comment type="caution">
    <text evidence="1">The sequence shown here is derived from an EMBL/GenBank/DDBJ whole genome shotgun (WGS) entry which is preliminary data.</text>
</comment>
<dbReference type="InterPro" id="IPR049801">
    <property type="entry name" value="T7SS_assoc-like"/>
</dbReference>
<proteinExistence type="predicted"/>
<dbReference type="EMBL" id="JBHTGL010000008">
    <property type="protein sequence ID" value="MFD0628339.1"/>
    <property type="molecule type" value="Genomic_DNA"/>
</dbReference>
<gene>
    <name evidence="1" type="ORF">ACFQ2K_42675</name>
</gene>
<accession>A0ABW2X902</accession>
<name>A0ABW2X902_9ACTN</name>
<organism evidence="1 2">
    <name type="scientific">Streptomyces sanglieri</name>
    <dbReference type="NCBI Taxonomy" id="193460"/>
    <lineage>
        <taxon>Bacteria</taxon>
        <taxon>Bacillati</taxon>
        <taxon>Actinomycetota</taxon>
        <taxon>Actinomycetes</taxon>
        <taxon>Kitasatosporales</taxon>
        <taxon>Streptomycetaceae</taxon>
        <taxon>Streptomyces</taxon>
    </lineage>
</organism>
<dbReference type="Proteomes" id="UP001596915">
    <property type="component" value="Unassembled WGS sequence"/>
</dbReference>
<dbReference type="NCBIfam" id="NF033533">
    <property type="entry name" value="lone7_assoc_B"/>
    <property type="match status" value="1"/>
</dbReference>